<sequence length="407" mass="46507">MNETAKNLTYLILKNVSQINTNQLDDNDQLAVRFGPFQYFVIIAITILVIFTILGNSLVIFSVLLVAKLRTPSNLLILNLAISDMLVATVAMPLASVHEIYGYWPLSQTVCEIFTSMDVMLCTASILNLCMISIDRYYFITRPFVYSAKRTVPKFIIMIVGVWITSTIITLPPLFGWKSEPVPNDCIMSQNIGYQFYATIGSFYLPCAVMCVIYYKIYAVSRRLNKSEARAIPSISVQQSLVTQKSDRKSTINSEASNKLDVIDKVRKKVSIKKFNFKRNVSSQKSNLSAPNNESKAIKTLGIVMGTFIICWMPFFILALIRPFKGEIVPKFVSSLLLWIGYSNSLFNPIIYVSFNREFREPFKHILLCHCMGLNERIKHQGYAQKFGQQNYPLRRINRQYSSFKKK</sequence>
<keyword evidence="5 10" id="KW-0297">G-protein coupled receptor</keyword>
<evidence type="ECO:0000256" key="3">
    <source>
        <dbReference type="ARBA" id="ARBA00022692"/>
    </source>
</evidence>
<evidence type="ECO:0000256" key="8">
    <source>
        <dbReference type="ARBA" id="ARBA00023170"/>
    </source>
</evidence>
<protein>
    <submittedName>
        <fullName evidence="13">Beta-3 adrenergic receptor</fullName>
    </submittedName>
</protein>
<accession>A0A177BCF1</accession>
<keyword evidence="14" id="KW-1185">Reference proteome</keyword>
<comment type="caution">
    <text evidence="13">The sequence shown here is derived from an EMBL/GenBank/DDBJ whole genome shotgun (WGS) entry which is preliminary data.</text>
</comment>
<organism evidence="13 14">
    <name type="scientific">Intoshia linei</name>
    <dbReference type="NCBI Taxonomy" id="1819745"/>
    <lineage>
        <taxon>Eukaryota</taxon>
        <taxon>Metazoa</taxon>
        <taxon>Spiralia</taxon>
        <taxon>Lophotrochozoa</taxon>
        <taxon>Mesozoa</taxon>
        <taxon>Orthonectida</taxon>
        <taxon>Rhopaluridae</taxon>
        <taxon>Intoshia</taxon>
    </lineage>
</organism>
<gene>
    <name evidence="13" type="ORF">A3Q56_00222</name>
</gene>
<feature type="transmembrane region" description="Helical" evidence="11">
    <location>
        <begin position="39"/>
        <end position="67"/>
    </location>
</feature>
<feature type="transmembrane region" description="Helical" evidence="11">
    <location>
        <begin position="155"/>
        <end position="175"/>
    </location>
</feature>
<evidence type="ECO:0000256" key="11">
    <source>
        <dbReference type="SAM" id="Phobius"/>
    </source>
</evidence>
<dbReference type="PRINTS" id="PR00237">
    <property type="entry name" value="GPCRRHODOPSN"/>
</dbReference>
<name>A0A177BCF1_9BILA</name>
<keyword evidence="2" id="KW-1003">Cell membrane</keyword>
<dbReference type="PANTHER" id="PTHR24248">
    <property type="entry name" value="ADRENERGIC RECEPTOR-RELATED G-PROTEIN COUPLED RECEPTOR"/>
    <property type="match status" value="1"/>
</dbReference>
<evidence type="ECO:0000256" key="10">
    <source>
        <dbReference type="RuleBase" id="RU000688"/>
    </source>
</evidence>
<keyword evidence="4 11" id="KW-1133">Transmembrane helix</keyword>
<feature type="transmembrane region" description="Helical" evidence="11">
    <location>
        <begin position="113"/>
        <end position="134"/>
    </location>
</feature>
<feature type="transmembrane region" description="Helical" evidence="11">
    <location>
        <begin position="301"/>
        <end position="324"/>
    </location>
</feature>
<dbReference type="Gene3D" id="1.20.1070.10">
    <property type="entry name" value="Rhodopsin 7-helix transmembrane proteins"/>
    <property type="match status" value="1"/>
</dbReference>
<feature type="domain" description="G-protein coupled receptors family 1 profile" evidence="12">
    <location>
        <begin position="55"/>
        <end position="352"/>
    </location>
</feature>
<evidence type="ECO:0000256" key="4">
    <source>
        <dbReference type="ARBA" id="ARBA00022989"/>
    </source>
</evidence>
<feature type="transmembrane region" description="Helical" evidence="11">
    <location>
        <begin position="195"/>
        <end position="217"/>
    </location>
</feature>
<dbReference type="SMART" id="SM01381">
    <property type="entry name" value="7TM_GPCR_Srsx"/>
    <property type="match status" value="1"/>
</dbReference>
<evidence type="ECO:0000256" key="1">
    <source>
        <dbReference type="ARBA" id="ARBA00004651"/>
    </source>
</evidence>
<dbReference type="EMBL" id="LWCA01000010">
    <property type="protein sequence ID" value="OAF71998.1"/>
    <property type="molecule type" value="Genomic_DNA"/>
</dbReference>
<dbReference type="GO" id="GO:0043410">
    <property type="term" value="P:positive regulation of MAPK cascade"/>
    <property type="evidence" value="ECO:0007669"/>
    <property type="project" value="TreeGrafter"/>
</dbReference>
<feature type="transmembrane region" description="Helical" evidence="11">
    <location>
        <begin position="74"/>
        <end position="93"/>
    </location>
</feature>
<dbReference type="Proteomes" id="UP000078046">
    <property type="component" value="Unassembled WGS sequence"/>
</dbReference>
<evidence type="ECO:0000259" key="12">
    <source>
        <dbReference type="PROSITE" id="PS50262"/>
    </source>
</evidence>
<dbReference type="OrthoDB" id="5951059at2759"/>
<evidence type="ECO:0000256" key="5">
    <source>
        <dbReference type="ARBA" id="ARBA00023040"/>
    </source>
</evidence>
<dbReference type="PANTHER" id="PTHR24248:SF199">
    <property type="entry name" value="IP13425P-RELATED"/>
    <property type="match status" value="1"/>
</dbReference>
<dbReference type="InterPro" id="IPR000276">
    <property type="entry name" value="GPCR_Rhodpsn"/>
</dbReference>
<dbReference type="SUPFAM" id="SSF81321">
    <property type="entry name" value="Family A G protein-coupled receptor-like"/>
    <property type="match status" value="1"/>
</dbReference>
<evidence type="ECO:0000256" key="2">
    <source>
        <dbReference type="ARBA" id="ARBA00022475"/>
    </source>
</evidence>
<reference evidence="13 14" key="1">
    <citation type="submission" date="2016-04" db="EMBL/GenBank/DDBJ databases">
        <title>The genome of Intoshia linei affirms orthonectids as highly simplified spiralians.</title>
        <authorList>
            <person name="Mikhailov K.V."/>
            <person name="Slusarev G.S."/>
            <person name="Nikitin M.A."/>
            <person name="Logacheva M.D."/>
            <person name="Penin A."/>
            <person name="Aleoshin V."/>
            <person name="Panchin Y.V."/>
        </authorList>
    </citation>
    <scope>NUCLEOTIDE SEQUENCE [LARGE SCALE GENOMIC DNA]</scope>
    <source>
        <strain evidence="13">Intl2013</strain>
        <tissue evidence="13">Whole animal</tissue>
    </source>
</reference>
<feature type="transmembrane region" description="Helical" evidence="11">
    <location>
        <begin position="336"/>
        <end position="355"/>
    </location>
</feature>
<dbReference type="Pfam" id="PF00001">
    <property type="entry name" value="7tm_1"/>
    <property type="match status" value="1"/>
</dbReference>
<dbReference type="AlphaFoldDB" id="A0A177BCF1"/>
<dbReference type="PROSITE" id="PS00237">
    <property type="entry name" value="G_PROTEIN_RECEP_F1_1"/>
    <property type="match status" value="1"/>
</dbReference>
<evidence type="ECO:0000313" key="14">
    <source>
        <dbReference type="Proteomes" id="UP000078046"/>
    </source>
</evidence>
<keyword evidence="7" id="KW-1015">Disulfide bond</keyword>
<evidence type="ECO:0000256" key="7">
    <source>
        <dbReference type="ARBA" id="ARBA00023157"/>
    </source>
</evidence>
<proteinExistence type="inferred from homology"/>
<evidence type="ECO:0000256" key="9">
    <source>
        <dbReference type="ARBA" id="ARBA00023224"/>
    </source>
</evidence>
<keyword evidence="9 10" id="KW-0807">Transducer</keyword>
<keyword evidence="6 11" id="KW-0472">Membrane</keyword>
<dbReference type="GO" id="GO:0071880">
    <property type="term" value="P:adenylate cyclase-activating adrenergic receptor signaling pathway"/>
    <property type="evidence" value="ECO:0007669"/>
    <property type="project" value="TreeGrafter"/>
</dbReference>
<dbReference type="InterPro" id="IPR017452">
    <property type="entry name" value="GPCR_Rhodpsn_7TM"/>
</dbReference>
<evidence type="ECO:0000313" key="13">
    <source>
        <dbReference type="EMBL" id="OAF71998.1"/>
    </source>
</evidence>
<keyword evidence="3 10" id="KW-0812">Transmembrane</keyword>
<comment type="similarity">
    <text evidence="10">Belongs to the G-protein coupled receptor 1 family.</text>
</comment>
<dbReference type="GO" id="GO:0005886">
    <property type="term" value="C:plasma membrane"/>
    <property type="evidence" value="ECO:0007669"/>
    <property type="project" value="UniProtKB-SubCell"/>
</dbReference>
<keyword evidence="8 10" id="KW-0675">Receptor</keyword>
<dbReference type="CDD" id="cd15329">
    <property type="entry name" value="7tmA_5-HT7"/>
    <property type="match status" value="1"/>
</dbReference>
<dbReference type="PROSITE" id="PS50262">
    <property type="entry name" value="G_PROTEIN_RECEP_F1_2"/>
    <property type="match status" value="1"/>
</dbReference>
<comment type="subcellular location">
    <subcellularLocation>
        <location evidence="1">Cell membrane</location>
        <topology evidence="1">Multi-pass membrane protein</topology>
    </subcellularLocation>
</comment>
<evidence type="ECO:0000256" key="6">
    <source>
        <dbReference type="ARBA" id="ARBA00023136"/>
    </source>
</evidence>
<dbReference type="GO" id="GO:0004993">
    <property type="term" value="F:G protein-coupled serotonin receptor activity"/>
    <property type="evidence" value="ECO:0007669"/>
    <property type="project" value="UniProtKB-ARBA"/>
</dbReference>